<dbReference type="Proteomes" id="UP000291343">
    <property type="component" value="Unassembled WGS sequence"/>
</dbReference>
<dbReference type="EMBL" id="QKKF02027327">
    <property type="protein sequence ID" value="RZF35897.1"/>
    <property type="molecule type" value="Genomic_DNA"/>
</dbReference>
<dbReference type="AlphaFoldDB" id="A0A482WQN7"/>
<feature type="domain" description="Vesicle tethering protein Uso1/P115-like head" evidence="4">
    <location>
        <begin position="32"/>
        <end position="98"/>
    </location>
</feature>
<comment type="subcellular location">
    <subcellularLocation>
        <location evidence="1">Golgi apparatus</location>
    </subcellularLocation>
</comment>
<dbReference type="Pfam" id="PF04869">
    <property type="entry name" value="Uso1_p115_head"/>
    <property type="match status" value="1"/>
</dbReference>
<dbReference type="SMR" id="A0A482WQN7"/>
<evidence type="ECO:0000256" key="3">
    <source>
        <dbReference type="SAM" id="Coils"/>
    </source>
</evidence>
<dbReference type="GO" id="GO:0006886">
    <property type="term" value="P:intracellular protein transport"/>
    <property type="evidence" value="ECO:0007669"/>
    <property type="project" value="InterPro"/>
</dbReference>
<sequence length="194" mass="22358">MAPTIENYKITNYLFRDNSASIDHLFELNFQEDLRQLIAKRIGLEIYLDKLSEVSRHENYSTAFKQPQLRPRTPNDLLLDHEFCRLFKALEGMIIKAVNANSASGIANGGMDLSSSDNALVMQYKDLIREQDNKLRELEQENQVLRHENRTLTQQNEELNSSMGQLRDQNMILRAQVGRQGIVLDVAISSKYML</sequence>
<dbReference type="InterPro" id="IPR006953">
    <property type="entry name" value="Vesicle_Uso1_P115_head"/>
</dbReference>
<evidence type="ECO:0000313" key="6">
    <source>
        <dbReference type="Proteomes" id="UP000291343"/>
    </source>
</evidence>
<evidence type="ECO:0000256" key="1">
    <source>
        <dbReference type="ARBA" id="ARBA00004555"/>
    </source>
</evidence>
<dbReference type="PANTHER" id="PTHR10013">
    <property type="entry name" value="GENERAL VESICULAR TRANSPORT FACTOR P115"/>
    <property type="match status" value="1"/>
</dbReference>
<evidence type="ECO:0000256" key="2">
    <source>
        <dbReference type="ARBA" id="ARBA00023034"/>
    </source>
</evidence>
<keyword evidence="6" id="KW-1185">Reference proteome</keyword>
<dbReference type="GO" id="GO:0005795">
    <property type="term" value="C:Golgi stack"/>
    <property type="evidence" value="ECO:0007669"/>
    <property type="project" value="TreeGrafter"/>
</dbReference>
<dbReference type="InterPro" id="IPR024095">
    <property type="entry name" value="Vesicle_P115"/>
</dbReference>
<organism evidence="5 6">
    <name type="scientific">Laodelphax striatellus</name>
    <name type="common">Small brown planthopper</name>
    <name type="synonym">Delphax striatella</name>
    <dbReference type="NCBI Taxonomy" id="195883"/>
    <lineage>
        <taxon>Eukaryota</taxon>
        <taxon>Metazoa</taxon>
        <taxon>Ecdysozoa</taxon>
        <taxon>Arthropoda</taxon>
        <taxon>Hexapoda</taxon>
        <taxon>Insecta</taxon>
        <taxon>Pterygota</taxon>
        <taxon>Neoptera</taxon>
        <taxon>Paraneoptera</taxon>
        <taxon>Hemiptera</taxon>
        <taxon>Auchenorrhyncha</taxon>
        <taxon>Fulgoroidea</taxon>
        <taxon>Delphacidae</taxon>
        <taxon>Criomorphinae</taxon>
        <taxon>Laodelphax</taxon>
    </lineage>
</organism>
<dbReference type="OrthoDB" id="198977at2759"/>
<dbReference type="GO" id="GO:0000139">
    <property type="term" value="C:Golgi membrane"/>
    <property type="evidence" value="ECO:0007669"/>
    <property type="project" value="InterPro"/>
</dbReference>
<accession>A0A482WQN7</accession>
<dbReference type="InterPro" id="IPR011989">
    <property type="entry name" value="ARM-like"/>
</dbReference>
<dbReference type="GO" id="GO:0048280">
    <property type="term" value="P:vesicle fusion with Golgi apparatus"/>
    <property type="evidence" value="ECO:0007669"/>
    <property type="project" value="InterPro"/>
</dbReference>
<proteinExistence type="predicted"/>
<dbReference type="GO" id="GO:0006888">
    <property type="term" value="P:endoplasmic reticulum to Golgi vesicle-mediated transport"/>
    <property type="evidence" value="ECO:0007669"/>
    <property type="project" value="TreeGrafter"/>
</dbReference>
<name>A0A482WQN7_LAOST</name>
<comment type="caution">
    <text evidence="5">The sequence shown here is derived from an EMBL/GenBank/DDBJ whole genome shotgun (WGS) entry which is preliminary data.</text>
</comment>
<protein>
    <recommendedName>
        <fullName evidence="4">Vesicle tethering protein Uso1/P115-like head domain-containing protein</fullName>
    </recommendedName>
</protein>
<feature type="coiled-coil region" evidence="3">
    <location>
        <begin position="121"/>
        <end position="176"/>
    </location>
</feature>
<evidence type="ECO:0000259" key="4">
    <source>
        <dbReference type="Pfam" id="PF04869"/>
    </source>
</evidence>
<dbReference type="InParanoid" id="A0A482WQN7"/>
<dbReference type="Gene3D" id="1.25.10.10">
    <property type="entry name" value="Leucine-rich Repeat Variant"/>
    <property type="match status" value="1"/>
</dbReference>
<gene>
    <name evidence="5" type="ORF">LSTR_LSTR017386</name>
</gene>
<keyword evidence="2" id="KW-0333">Golgi apparatus</keyword>
<reference evidence="5 6" key="1">
    <citation type="journal article" date="2017" name="Gigascience">
        <title>Genome sequence of the small brown planthopper, Laodelphax striatellus.</title>
        <authorList>
            <person name="Zhu J."/>
            <person name="Jiang F."/>
            <person name="Wang X."/>
            <person name="Yang P."/>
            <person name="Bao Y."/>
            <person name="Zhao W."/>
            <person name="Wang W."/>
            <person name="Lu H."/>
            <person name="Wang Q."/>
            <person name="Cui N."/>
            <person name="Li J."/>
            <person name="Chen X."/>
            <person name="Luo L."/>
            <person name="Yu J."/>
            <person name="Kang L."/>
            <person name="Cui F."/>
        </authorList>
    </citation>
    <scope>NUCLEOTIDE SEQUENCE [LARGE SCALE GENOMIC DNA]</scope>
    <source>
        <strain evidence="5">Lst14</strain>
    </source>
</reference>
<dbReference type="GO" id="GO:0048211">
    <property type="term" value="P:Golgi vesicle docking"/>
    <property type="evidence" value="ECO:0007669"/>
    <property type="project" value="TreeGrafter"/>
</dbReference>
<keyword evidence="3" id="KW-0175">Coiled coil</keyword>
<evidence type="ECO:0000313" key="5">
    <source>
        <dbReference type="EMBL" id="RZF35897.1"/>
    </source>
</evidence>
<dbReference type="PANTHER" id="PTHR10013:SF0">
    <property type="entry name" value="GENERAL VESICULAR TRANSPORT FACTOR P115"/>
    <property type="match status" value="1"/>
</dbReference>
<dbReference type="GO" id="GO:0045056">
    <property type="term" value="P:transcytosis"/>
    <property type="evidence" value="ECO:0007669"/>
    <property type="project" value="TreeGrafter"/>
</dbReference>
<dbReference type="STRING" id="195883.A0A482WQN7"/>
<dbReference type="GO" id="GO:0012507">
    <property type="term" value="C:ER to Golgi transport vesicle membrane"/>
    <property type="evidence" value="ECO:0007669"/>
    <property type="project" value="TreeGrafter"/>
</dbReference>
<dbReference type="GO" id="GO:0005783">
    <property type="term" value="C:endoplasmic reticulum"/>
    <property type="evidence" value="ECO:0007669"/>
    <property type="project" value="TreeGrafter"/>
</dbReference>